<accession>A0AAD3Y9B8</accession>
<proteinExistence type="inferred from homology"/>
<dbReference type="InterPro" id="IPR005955">
    <property type="entry name" value="GST_Zeta"/>
</dbReference>
<dbReference type="Pfam" id="PF00043">
    <property type="entry name" value="GST_C"/>
    <property type="match status" value="1"/>
</dbReference>
<dbReference type="GO" id="GO:0004364">
    <property type="term" value="F:glutathione transferase activity"/>
    <property type="evidence" value="ECO:0007669"/>
    <property type="project" value="TreeGrafter"/>
</dbReference>
<feature type="domain" description="GST C-terminal" evidence="3">
    <location>
        <begin position="98"/>
        <end position="221"/>
    </location>
</feature>
<dbReference type="SUPFAM" id="SSF52833">
    <property type="entry name" value="Thioredoxin-like"/>
    <property type="match status" value="1"/>
</dbReference>
<dbReference type="EMBL" id="BTCM01000001">
    <property type="protein sequence ID" value="GMK54830.1"/>
    <property type="molecule type" value="Genomic_DNA"/>
</dbReference>
<dbReference type="Proteomes" id="UP001222932">
    <property type="component" value="Unassembled WGS sequence"/>
</dbReference>
<name>A0AAD3Y9B8_9TREE</name>
<organism evidence="4 5">
    <name type="scientific">Cutaneotrichosporon spelunceum</name>
    <dbReference type="NCBI Taxonomy" id="1672016"/>
    <lineage>
        <taxon>Eukaryota</taxon>
        <taxon>Fungi</taxon>
        <taxon>Dikarya</taxon>
        <taxon>Basidiomycota</taxon>
        <taxon>Agaricomycotina</taxon>
        <taxon>Tremellomycetes</taxon>
        <taxon>Trichosporonales</taxon>
        <taxon>Trichosporonaceae</taxon>
        <taxon>Cutaneotrichosporon</taxon>
    </lineage>
</organism>
<dbReference type="InterPro" id="IPR010987">
    <property type="entry name" value="Glutathione-S-Trfase_C-like"/>
</dbReference>
<dbReference type="NCBIfam" id="TIGR01262">
    <property type="entry name" value="maiA"/>
    <property type="match status" value="1"/>
</dbReference>
<dbReference type="InterPro" id="IPR036282">
    <property type="entry name" value="Glutathione-S-Trfase_C_sf"/>
</dbReference>
<dbReference type="GO" id="GO:0005739">
    <property type="term" value="C:mitochondrion"/>
    <property type="evidence" value="ECO:0007669"/>
    <property type="project" value="TreeGrafter"/>
</dbReference>
<comment type="caution">
    <text evidence="4">The sequence shown here is derived from an EMBL/GenBank/DDBJ whole genome shotgun (WGS) entry which is preliminary data.</text>
</comment>
<reference evidence="4" key="2">
    <citation type="submission" date="2023-06" db="EMBL/GenBank/DDBJ databases">
        <authorList>
            <person name="Kobayashi Y."/>
            <person name="Kayamori A."/>
            <person name="Aoki K."/>
            <person name="Shiwa Y."/>
            <person name="Fujita N."/>
            <person name="Sugita T."/>
            <person name="Iwasaki W."/>
            <person name="Tanaka N."/>
            <person name="Takashima M."/>
        </authorList>
    </citation>
    <scope>NUCLEOTIDE SEQUENCE</scope>
    <source>
        <strain evidence="4">HIS016</strain>
    </source>
</reference>
<dbReference type="Gene3D" id="1.20.1050.10">
    <property type="match status" value="1"/>
</dbReference>
<dbReference type="PROSITE" id="PS50405">
    <property type="entry name" value="GST_CTER"/>
    <property type="match status" value="1"/>
</dbReference>
<evidence type="ECO:0000259" key="3">
    <source>
        <dbReference type="PROSITE" id="PS50405"/>
    </source>
</evidence>
<feature type="domain" description="GST N-terminal" evidence="2">
    <location>
        <begin position="4"/>
        <end position="89"/>
    </location>
</feature>
<gene>
    <name evidence="4" type="ORF">CspeluHIS016_0114160</name>
</gene>
<dbReference type="PANTHER" id="PTHR42673">
    <property type="entry name" value="MALEYLACETOACETATE ISOMERASE"/>
    <property type="match status" value="1"/>
</dbReference>
<evidence type="ECO:0000256" key="1">
    <source>
        <dbReference type="ARBA" id="ARBA00010007"/>
    </source>
</evidence>
<dbReference type="SUPFAM" id="SSF47616">
    <property type="entry name" value="GST C-terminal domain-like"/>
    <property type="match status" value="1"/>
</dbReference>
<dbReference type="GO" id="GO:0006749">
    <property type="term" value="P:glutathione metabolic process"/>
    <property type="evidence" value="ECO:0007669"/>
    <property type="project" value="TreeGrafter"/>
</dbReference>
<dbReference type="InterPro" id="IPR004045">
    <property type="entry name" value="Glutathione_S-Trfase_N"/>
</dbReference>
<dbReference type="InterPro" id="IPR036249">
    <property type="entry name" value="Thioredoxin-like_sf"/>
</dbReference>
<evidence type="ECO:0008006" key="6">
    <source>
        <dbReference type="Google" id="ProtNLM"/>
    </source>
</evidence>
<keyword evidence="5" id="KW-1185">Reference proteome</keyword>
<evidence type="ECO:0000313" key="4">
    <source>
        <dbReference type="EMBL" id="GMK54830.1"/>
    </source>
</evidence>
<dbReference type="SFLD" id="SFLDS00019">
    <property type="entry name" value="Glutathione_Transferase_(cytos"/>
    <property type="match status" value="1"/>
</dbReference>
<dbReference type="GO" id="GO:0006559">
    <property type="term" value="P:L-phenylalanine catabolic process"/>
    <property type="evidence" value="ECO:0007669"/>
    <property type="project" value="TreeGrafter"/>
</dbReference>
<evidence type="ECO:0000313" key="5">
    <source>
        <dbReference type="Proteomes" id="UP001222932"/>
    </source>
</evidence>
<comment type="similarity">
    <text evidence="1">Belongs to the GST superfamily. Zeta family.</text>
</comment>
<evidence type="ECO:0000259" key="2">
    <source>
        <dbReference type="PROSITE" id="PS50404"/>
    </source>
</evidence>
<sequence>MSKPELTLYTYFRSSAATRVRTLLSLQSTPYAPEYINLLHGDQKSASYAALNPSAAVPALKVKDADGEWHLTQSAAILEYLDAVFGPDSKCGSLMPKDERGKALVRSIIDALVCDMQPLANLKTLQRVKAIGGDSEVWAKEVNETAIQALEGLLKKYSGGRYAYGDTLTLADVALAPQMYTCLRFGVDLADYPTCAAVFKHISALPEFVAADWKHQPDTPEELRA</sequence>
<dbReference type="PANTHER" id="PTHR42673:SF4">
    <property type="entry name" value="MALEYLACETOACETATE ISOMERASE"/>
    <property type="match status" value="1"/>
</dbReference>
<dbReference type="PROSITE" id="PS50404">
    <property type="entry name" value="GST_NTER"/>
    <property type="match status" value="1"/>
</dbReference>
<dbReference type="Gene3D" id="3.40.30.10">
    <property type="entry name" value="Glutaredoxin"/>
    <property type="match status" value="1"/>
</dbReference>
<dbReference type="GO" id="GO:0016034">
    <property type="term" value="F:maleylacetoacetate isomerase activity"/>
    <property type="evidence" value="ECO:0007669"/>
    <property type="project" value="TreeGrafter"/>
</dbReference>
<dbReference type="Pfam" id="PF02798">
    <property type="entry name" value="GST_N"/>
    <property type="match status" value="1"/>
</dbReference>
<protein>
    <recommendedName>
        <fullName evidence="6">Maleylacetoacetate isomerase</fullName>
    </recommendedName>
</protein>
<dbReference type="SFLD" id="SFLDG00358">
    <property type="entry name" value="Main_(cytGST)"/>
    <property type="match status" value="1"/>
</dbReference>
<dbReference type="InterPro" id="IPR004046">
    <property type="entry name" value="GST_C"/>
</dbReference>
<reference evidence="4" key="1">
    <citation type="journal article" date="2023" name="BMC Genomics">
        <title>Chromosome-level genome assemblies of Cutaneotrichosporon spp. (Trichosporonales, Basidiomycota) reveal imbalanced evolution between nucleotide sequences and chromosome synteny.</title>
        <authorList>
            <person name="Kobayashi Y."/>
            <person name="Kayamori A."/>
            <person name="Aoki K."/>
            <person name="Shiwa Y."/>
            <person name="Matsutani M."/>
            <person name="Fujita N."/>
            <person name="Sugita T."/>
            <person name="Iwasaki W."/>
            <person name="Tanaka N."/>
            <person name="Takashima M."/>
        </authorList>
    </citation>
    <scope>NUCLEOTIDE SEQUENCE</scope>
    <source>
        <strain evidence="4">HIS016</strain>
    </source>
</reference>
<dbReference type="AlphaFoldDB" id="A0AAD3Y9B8"/>
<dbReference type="InterPro" id="IPR040079">
    <property type="entry name" value="Glutathione_S-Trfase"/>
</dbReference>